<dbReference type="Proteomes" id="UP000825729">
    <property type="component" value="Unassembled WGS sequence"/>
</dbReference>
<feature type="compositionally biased region" description="Low complexity" evidence="1">
    <location>
        <begin position="20"/>
        <end position="45"/>
    </location>
</feature>
<feature type="compositionally biased region" description="Basic and acidic residues" evidence="1">
    <location>
        <begin position="1"/>
        <end position="11"/>
    </location>
</feature>
<evidence type="ECO:0000313" key="3">
    <source>
        <dbReference type="Proteomes" id="UP000825729"/>
    </source>
</evidence>
<sequence length="186" mass="20381">MDSDKSKEGRACQKKKKKAGGAQTAARQGQSSAGAAAAAEAAAPARLPPKRGGVLKNTISSIRHDLGSLFNNDPSKHFSSLVHSPSLFRLLSKSWLVPFLRISLKASKICIRIFPTRKDKLKLDDQNIGTLTSQNIPHRTWCVFNIVSSSTIREADLPPGRNHLDWNTRMRIAAGVAKLKRSRIFA</sequence>
<proteinExistence type="predicted"/>
<feature type="region of interest" description="Disordered" evidence="1">
    <location>
        <begin position="1"/>
        <end position="53"/>
    </location>
</feature>
<evidence type="ECO:0000313" key="2">
    <source>
        <dbReference type="EMBL" id="KAG9456727.1"/>
    </source>
</evidence>
<comment type="caution">
    <text evidence="2">The sequence shown here is derived from an EMBL/GenBank/DDBJ whole genome shotgun (WGS) entry which is preliminary data.</text>
</comment>
<keyword evidence="3" id="KW-1185">Reference proteome</keyword>
<accession>A0AAV7F6F2</accession>
<gene>
    <name evidence="2" type="ORF">H6P81_001235</name>
</gene>
<protein>
    <submittedName>
        <fullName evidence="2">Uncharacterized protein</fullName>
    </submittedName>
</protein>
<reference evidence="2 3" key="1">
    <citation type="submission" date="2021-07" db="EMBL/GenBank/DDBJ databases">
        <title>The Aristolochia fimbriata genome: insights into angiosperm evolution, floral development and chemical biosynthesis.</title>
        <authorList>
            <person name="Jiao Y."/>
        </authorList>
    </citation>
    <scope>NUCLEOTIDE SEQUENCE [LARGE SCALE GENOMIC DNA]</scope>
    <source>
        <strain evidence="2">IBCAS-2021</strain>
        <tissue evidence="2">Leaf</tissue>
    </source>
</reference>
<dbReference type="AlphaFoldDB" id="A0AAV7F6F2"/>
<name>A0AAV7F6F2_ARIFI</name>
<dbReference type="EMBL" id="JAINDJ010000002">
    <property type="protein sequence ID" value="KAG9456727.1"/>
    <property type="molecule type" value="Genomic_DNA"/>
</dbReference>
<organism evidence="2 3">
    <name type="scientific">Aristolochia fimbriata</name>
    <name type="common">White veined hardy Dutchman's pipe vine</name>
    <dbReference type="NCBI Taxonomy" id="158543"/>
    <lineage>
        <taxon>Eukaryota</taxon>
        <taxon>Viridiplantae</taxon>
        <taxon>Streptophyta</taxon>
        <taxon>Embryophyta</taxon>
        <taxon>Tracheophyta</taxon>
        <taxon>Spermatophyta</taxon>
        <taxon>Magnoliopsida</taxon>
        <taxon>Magnoliidae</taxon>
        <taxon>Piperales</taxon>
        <taxon>Aristolochiaceae</taxon>
        <taxon>Aristolochia</taxon>
    </lineage>
</organism>
<evidence type="ECO:0000256" key="1">
    <source>
        <dbReference type="SAM" id="MobiDB-lite"/>
    </source>
</evidence>